<dbReference type="InterPro" id="IPR029787">
    <property type="entry name" value="Nucleotide_cyclase"/>
</dbReference>
<keyword evidence="4" id="KW-0808">Transferase</keyword>
<protein>
    <submittedName>
        <fullName evidence="4">Diguanylate cyclase domain-containing protein</fullName>
        <ecNumber evidence="4">2.7.7.65</ecNumber>
    </submittedName>
</protein>
<keyword evidence="1" id="KW-0812">Transmembrane</keyword>
<feature type="domain" description="GGDEF" evidence="3">
    <location>
        <begin position="197"/>
        <end position="331"/>
    </location>
</feature>
<dbReference type="SUPFAM" id="SSF55785">
    <property type="entry name" value="PYP-like sensor domain (PAS domain)"/>
    <property type="match status" value="1"/>
</dbReference>
<sequence length="376" mass="43155">MEWLMYAIAAFAIIAVGWYYFVTMVNKIYGRKSVEANKEKQWFGTLYNNHIDAVISVDQNFRIMEANSRVEELLGIQIDYFKGRPIETIVTAVKYEQQEMLRDYFMRVYCGELTEFNTVAHNEDGSSVALQLQCIPFQIDDVASGSHFIIRDITKEVQSLEQMKELAYQDELTGLANRRHFYELLQQFIVKYRVTGVPIAVLIMDLDGFKQINDSIGHFAGDRYLQSISDQLRKVAAAYQAEIARLGGDEFAIVFEHDQVWTAAEKLSEQIIAHIQEAIPEQEQIIPVSISIGIAIYPDDKLDMMDLLKAADEALYGVKSNGKNGYRFYKEKENYVKKKLSAASEINDNKKIQTNERLASRHDDVLTLTNSDREHI</sequence>
<dbReference type="PROSITE" id="PS50112">
    <property type="entry name" value="PAS"/>
    <property type="match status" value="1"/>
</dbReference>
<dbReference type="InterPro" id="IPR000014">
    <property type="entry name" value="PAS"/>
</dbReference>
<evidence type="ECO:0000259" key="3">
    <source>
        <dbReference type="PROSITE" id="PS50887"/>
    </source>
</evidence>
<feature type="transmembrane region" description="Helical" evidence="1">
    <location>
        <begin position="6"/>
        <end position="22"/>
    </location>
</feature>
<dbReference type="Proteomes" id="UP001597362">
    <property type="component" value="Unassembled WGS sequence"/>
</dbReference>
<gene>
    <name evidence="4" type="ORF">ACFSJH_18645</name>
</gene>
<evidence type="ECO:0000256" key="1">
    <source>
        <dbReference type="SAM" id="Phobius"/>
    </source>
</evidence>
<evidence type="ECO:0000313" key="5">
    <source>
        <dbReference type="Proteomes" id="UP001597362"/>
    </source>
</evidence>
<dbReference type="EMBL" id="JBHUHO010000046">
    <property type="protein sequence ID" value="MFD2117753.1"/>
    <property type="molecule type" value="Genomic_DNA"/>
</dbReference>
<dbReference type="Gene3D" id="3.30.70.270">
    <property type="match status" value="1"/>
</dbReference>
<dbReference type="CDD" id="cd01949">
    <property type="entry name" value="GGDEF"/>
    <property type="match status" value="1"/>
</dbReference>
<dbReference type="InterPro" id="IPR052155">
    <property type="entry name" value="Biofilm_reg_signaling"/>
</dbReference>
<evidence type="ECO:0000313" key="4">
    <source>
        <dbReference type="EMBL" id="MFD2117753.1"/>
    </source>
</evidence>
<dbReference type="NCBIfam" id="TIGR00254">
    <property type="entry name" value="GGDEF"/>
    <property type="match status" value="1"/>
</dbReference>
<keyword evidence="4" id="KW-0548">Nucleotidyltransferase</keyword>
<evidence type="ECO:0000259" key="2">
    <source>
        <dbReference type="PROSITE" id="PS50112"/>
    </source>
</evidence>
<dbReference type="EC" id="2.7.7.65" evidence="4"/>
<dbReference type="InterPro" id="IPR000160">
    <property type="entry name" value="GGDEF_dom"/>
</dbReference>
<dbReference type="GO" id="GO:0052621">
    <property type="term" value="F:diguanylate cyclase activity"/>
    <property type="evidence" value="ECO:0007669"/>
    <property type="project" value="UniProtKB-EC"/>
</dbReference>
<keyword evidence="5" id="KW-1185">Reference proteome</keyword>
<dbReference type="CDD" id="cd00130">
    <property type="entry name" value="PAS"/>
    <property type="match status" value="1"/>
</dbReference>
<dbReference type="Gene3D" id="3.30.450.20">
    <property type="entry name" value="PAS domain"/>
    <property type="match status" value="1"/>
</dbReference>
<keyword evidence="1" id="KW-0472">Membrane</keyword>
<dbReference type="NCBIfam" id="TIGR00229">
    <property type="entry name" value="sensory_box"/>
    <property type="match status" value="1"/>
</dbReference>
<dbReference type="PANTHER" id="PTHR44757">
    <property type="entry name" value="DIGUANYLATE CYCLASE DGCP"/>
    <property type="match status" value="1"/>
</dbReference>
<dbReference type="InterPro" id="IPR043128">
    <property type="entry name" value="Rev_trsase/Diguanyl_cyclase"/>
</dbReference>
<accession>A0ABW4YQ78</accession>
<dbReference type="InterPro" id="IPR035965">
    <property type="entry name" value="PAS-like_dom_sf"/>
</dbReference>
<organism evidence="4 5">
    <name type="scientific">Paenibacillus yanchengensis</name>
    <dbReference type="NCBI Taxonomy" id="2035833"/>
    <lineage>
        <taxon>Bacteria</taxon>
        <taxon>Bacillati</taxon>
        <taxon>Bacillota</taxon>
        <taxon>Bacilli</taxon>
        <taxon>Bacillales</taxon>
        <taxon>Paenibacillaceae</taxon>
        <taxon>Paenibacillus</taxon>
    </lineage>
</organism>
<dbReference type="SMART" id="SM00267">
    <property type="entry name" value="GGDEF"/>
    <property type="match status" value="1"/>
</dbReference>
<dbReference type="Pfam" id="PF00990">
    <property type="entry name" value="GGDEF"/>
    <property type="match status" value="1"/>
</dbReference>
<dbReference type="PANTHER" id="PTHR44757:SF2">
    <property type="entry name" value="BIOFILM ARCHITECTURE MAINTENANCE PROTEIN MBAA"/>
    <property type="match status" value="1"/>
</dbReference>
<comment type="caution">
    <text evidence="4">The sequence shown here is derived from an EMBL/GenBank/DDBJ whole genome shotgun (WGS) entry which is preliminary data.</text>
</comment>
<name>A0ABW4YQ78_9BACL</name>
<dbReference type="SUPFAM" id="SSF55073">
    <property type="entry name" value="Nucleotide cyclase"/>
    <property type="match status" value="1"/>
</dbReference>
<reference evidence="5" key="1">
    <citation type="journal article" date="2019" name="Int. J. Syst. Evol. Microbiol.">
        <title>The Global Catalogue of Microorganisms (GCM) 10K type strain sequencing project: providing services to taxonomists for standard genome sequencing and annotation.</title>
        <authorList>
            <consortium name="The Broad Institute Genomics Platform"/>
            <consortium name="The Broad Institute Genome Sequencing Center for Infectious Disease"/>
            <person name="Wu L."/>
            <person name="Ma J."/>
        </authorList>
    </citation>
    <scope>NUCLEOTIDE SEQUENCE [LARGE SCALE GENOMIC DNA]</scope>
    <source>
        <strain evidence="5">GH52</strain>
    </source>
</reference>
<feature type="domain" description="PAS" evidence="2">
    <location>
        <begin position="39"/>
        <end position="112"/>
    </location>
</feature>
<keyword evidence="1" id="KW-1133">Transmembrane helix</keyword>
<dbReference type="RefSeq" id="WP_377774998.1">
    <property type="nucleotide sequence ID" value="NZ_JBHUHO010000046.1"/>
</dbReference>
<proteinExistence type="predicted"/>
<dbReference type="Pfam" id="PF13426">
    <property type="entry name" value="PAS_9"/>
    <property type="match status" value="1"/>
</dbReference>
<dbReference type="PROSITE" id="PS50887">
    <property type="entry name" value="GGDEF"/>
    <property type="match status" value="1"/>
</dbReference>